<dbReference type="AlphaFoldDB" id="A0A7Z1ILM9"/>
<dbReference type="SUPFAM" id="SSF55781">
    <property type="entry name" value="GAF domain-like"/>
    <property type="match status" value="1"/>
</dbReference>
<reference evidence="2 3" key="1">
    <citation type="submission" date="2017-06" db="EMBL/GenBank/DDBJ databases">
        <title>Draft genome sequence of the halophilic bacterium Marinobacter vinifirmus FB1.</title>
        <authorList>
            <person name="Stepanov V.G."/>
            <person name="Roberts D.J."/>
            <person name="Fox G.E."/>
        </authorList>
    </citation>
    <scope>NUCLEOTIDE SEQUENCE [LARGE SCALE GENOMIC DNA]</scope>
    <source>
        <strain evidence="2 3">FB1</strain>
    </source>
</reference>
<evidence type="ECO:0000313" key="3">
    <source>
        <dbReference type="Proteomes" id="UP000216984"/>
    </source>
</evidence>
<dbReference type="Gene3D" id="3.30.70.2880">
    <property type="match status" value="1"/>
</dbReference>
<feature type="domain" description="PelD GGDEF" evidence="1">
    <location>
        <begin position="327"/>
        <end position="413"/>
    </location>
</feature>
<dbReference type="RefSeq" id="WP_094626015.1">
    <property type="nucleotide sequence ID" value="NZ_NEFY01000025.1"/>
</dbReference>
<accession>A0A7Z1ILM9</accession>
<organism evidence="2 3">
    <name type="scientific">Marinobacter vinifirmus</name>
    <dbReference type="NCBI Taxonomy" id="355591"/>
    <lineage>
        <taxon>Bacteria</taxon>
        <taxon>Pseudomonadati</taxon>
        <taxon>Pseudomonadota</taxon>
        <taxon>Gammaproteobacteria</taxon>
        <taxon>Pseudomonadales</taxon>
        <taxon>Marinobacteraceae</taxon>
        <taxon>Marinobacter</taxon>
    </lineage>
</organism>
<evidence type="ECO:0000313" key="2">
    <source>
        <dbReference type="EMBL" id="OZC34782.1"/>
    </source>
</evidence>
<keyword evidence="3" id="KW-1185">Reference proteome</keyword>
<gene>
    <name evidence="2" type="ORF">B9Q17_10150</name>
</gene>
<dbReference type="Gene3D" id="3.30.450.40">
    <property type="match status" value="1"/>
</dbReference>
<dbReference type="Proteomes" id="UP000216984">
    <property type="component" value="Unassembled WGS sequence"/>
</dbReference>
<sequence>MSSELSERAEESSTQVSSWFKWSETALITLATISFGYWTRPEDPFYLNEPIPWLIIAPLLTGLRYGFFAALLASVFVLLAAAKELGTNDLYEFPWSWAAGILSLSLLAGEFRDYWGRKLDRAQAVANYKGRRLDEFTRYFYLLKVSHDRLEQQLAGSSGSLRESLRRLYGELSFAGAGELNDESAGLMLGLLARYGQLQTAAIYGVEKGECGSKPLASIGDFGSVQADDPLILHALEQSTLVSVQTELRNYAGDLNTDLLLALPLADSSDEVVAVCLVKAMPFFSFQSRVLRLLAILAGHMADVLTQNRVVDSKDAPELRALLFQAERAGHDASRFNMPAVAFGLEVDNQNATHFLARIEYLRRGLDLFAFNQDGQSTRIVLLMPLTDELGLAGYIARLDEDLTHQIGASLHDLARTETLVIEDSETSLKWIRSFLSKGQRDE</sequence>
<dbReference type="EMBL" id="NEFY01000025">
    <property type="protein sequence ID" value="OZC34782.1"/>
    <property type="molecule type" value="Genomic_DNA"/>
</dbReference>
<comment type="caution">
    <text evidence="2">The sequence shown here is derived from an EMBL/GenBank/DDBJ whole genome shotgun (WGS) entry which is preliminary data.</text>
</comment>
<dbReference type="InterPro" id="IPR031583">
    <property type="entry name" value="PelD_GGDEF"/>
</dbReference>
<dbReference type="Pfam" id="PF16963">
    <property type="entry name" value="PelD_GGDEF"/>
    <property type="match status" value="1"/>
</dbReference>
<dbReference type="InterPro" id="IPR038367">
    <property type="entry name" value="PelD_GGDEF_sf"/>
</dbReference>
<evidence type="ECO:0000259" key="1">
    <source>
        <dbReference type="Pfam" id="PF16963"/>
    </source>
</evidence>
<protein>
    <recommendedName>
        <fullName evidence="1">PelD GGDEF domain-containing protein</fullName>
    </recommendedName>
</protein>
<proteinExistence type="predicted"/>
<name>A0A7Z1ILM9_9GAMM</name>
<dbReference type="InterPro" id="IPR029016">
    <property type="entry name" value="GAF-like_dom_sf"/>
</dbReference>